<dbReference type="SUPFAM" id="SSF52540">
    <property type="entry name" value="P-loop containing nucleoside triphosphate hydrolases"/>
    <property type="match status" value="1"/>
</dbReference>
<proteinExistence type="inferred from homology"/>
<organism evidence="10 11">
    <name type="scientific">Cirrhinus molitorella</name>
    <name type="common">mud carp</name>
    <dbReference type="NCBI Taxonomy" id="172907"/>
    <lineage>
        <taxon>Eukaryota</taxon>
        <taxon>Metazoa</taxon>
        <taxon>Chordata</taxon>
        <taxon>Craniata</taxon>
        <taxon>Vertebrata</taxon>
        <taxon>Euteleostomi</taxon>
        <taxon>Actinopterygii</taxon>
        <taxon>Neopterygii</taxon>
        <taxon>Teleostei</taxon>
        <taxon>Ostariophysi</taxon>
        <taxon>Cypriniformes</taxon>
        <taxon>Cyprinidae</taxon>
        <taxon>Labeoninae</taxon>
        <taxon>Labeonini</taxon>
        <taxon>Cirrhinus</taxon>
    </lineage>
</organism>
<evidence type="ECO:0000256" key="3">
    <source>
        <dbReference type="ARBA" id="ARBA00022741"/>
    </source>
</evidence>
<dbReference type="GO" id="GO:0004000">
    <property type="term" value="F:adenosine deaminase activity"/>
    <property type="evidence" value="ECO:0007669"/>
    <property type="project" value="InterPro"/>
</dbReference>
<evidence type="ECO:0000256" key="5">
    <source>
        <dbReference type="ARBA" id="ARBA00037957"/>
    </source>
</evidence>
<dbReference type="Gene3D" id="3.80.10.10">
    <property type="entry name" value="Ribonuclease Inhibitor"/>
    <property type="match status" value="1"/>
</dbReference>
<gene>
    <name evidence="10" type="ORF">Q8A67_002051</name>
</gene>
<dbReference type="InterPro" id="IPR027417">
    <property type="entry name" value="P-loop_NTPase"/>
</dbReference>
<dbReference type="GO" id="GO:0005829">
    <property type="term" value="C:cytosol"/>
    <property type="evidence" value="ECO:0007669"/>
    <property type="project" value="UniProtKB-SubCell"/>
</dbReference>
<dbReference type="Proteomes" id="UP001187343">
    <property type="component" value="Unassembled WGS sequence"/>
</dbReference>
<sequence>MANHGINAEGKRLPRMAATLMMRFNAEREPNLGIHRASFRHLTPNNEFEESPAAGEESQSTKIELCHFVDIEEPSTVGQHTLEDQSLESPPQVEDLGSDPESPSAWSLSSITGGETSLEILEDSADGSVRRDQKTGVKFTDWHKCRITALCTERFDKLLRECPEYTNTKSCFAAFVLEREVLDTGGQCCEEYEVVALGSGQNCCSGWLSYTGSVIHDCHAIVIARRALKRYLYKQLLLFYSADPEQKKRSILENVPSERLLQLKPHIYLHLYTNKAPKGAAQCIVLQSQSSAYSTLKLQCHAKGSLIPAAFLLPSVWGARICCMSDSAKLTRWTVTGVQGALLSHFIKPVYITSVVLGDSKYCSEKVSEIINKRLGTGWNDALTLPFKQTTIFFLSGEHVGPDENTDHCKDLSVNWCLGDSSTEILESTTGYAINNSPFVSGPGSSSRLCKRALYFCFRKVSALAGHHDFLSFTTYRNAKIAAQLYQETKTQVNMQFLANNAGPWNSKHLEQSRTCRMASTEQSAQEFLGNGRNLLTGSHLNCNPDEPQSQKANKADLDPCTIYQGLLRWKARQILDDKWSQSMNFLKYEQKRKPFMYIPLVMDTDCSTIAKLKKNKGSKKSRSKKLKTYIPTDKKMLSPKDLLMNDEKSILLVGKPGVGKTTVALEILRLWTEEKNIPVSYMFYFDESLMRVLSQCPYPETLKDLLFQKYISPDEASDQVLENIESNSDNVVIIFDGIMDVVGNSVIKQLMEKELLKDAKVLTTCRPEAENTGYLSDWHSYRVEVQGFNHKSIYEYFKWMLGTTNETGALENPELFSLCSVPLYAFIVAACISVSPTEARNKPFTVTEMYVRIFRFCMKQHGHQDVEHMDKYIKDNKWDVINLALASYQAMQARTVNLTDLDHVDKPVQNAFLTKQFWNPSTTTCKVYAFLHNTMQEFWAALYLILNPDKISCVLDQCQKDEDGKYLKYIMTFLSGLLSDNVVDLIKCLVPVKQIEATRVKYFQKIIDTFLYTKEQNQEGDCEQFVEADNILFVSRCLYEYQSPEACRLFLEKLQYELDLEDQTLDPYQCCVISYVINQAVHRNIDLDLTDCTIPDPGLKLLLSSLKNLKFLRSTSKLKSQMWRVALEAEQFSDFDSLLSLFSFEMHLSPLKTLDQKVFQRIGEVLKNKRSEMSAHLFLHVNEEVITRPLQKAIFENLPNIETIRIFPYQFKVAIETELYLQGAIYEMETGQRCVRKLLSVCSNNQRENFDEQCKFLLKLHEHAKNMDVLPVLQPVFYALPPTWVVQPSNPSVSLLLQTMDVLNLRKPAELDHDTYELSELKIILECMPYIAEIRFSAALRQLKDMHKIVKVVAELFILASESGGEKLKSLSTACSYSTFPFAEDSKDIQSFFFLDLFTELKESSSWNTALPAFMPILQVAPAVWTLNLQTLEKTLALTELLKLQAVTKTVELKSWSCAREKLKSFLNCLPYISHLCCEEQFFQSVCEALSADSEWNPKQIAELLRSLGFSISLIDMLPSRLCKAVGNVFELLDKEEDISLSLLPQKISCQGCAYLFSNVKKLQTLRVNEIATAKLARLVISDKEISAVTVEEMSLVLANSCLPERALCQLLSNLTSLLKVWRVRNLNLSEFKIEPHWLICLLCHQGPFSIKFHEGTLQPLAEIVYDAQDENLTQLFLEKIAGDLSLCNLSWEVLSYLIQGTRIQVTLDLAEGRFNILKVSSLLAVLDTVCFKRISPRFVRAALKEIYRNRAGHLIVKLVKSSANLINLCMRELDSTDCKALCFALHYSDGVKLNLLNSVMPNNETGSIVKLLHRVSELRVDRKLLLSFLHASKGLEKQGYSVSFLLTALNHKLDFSCNSSHGSGRFGQENRDLLTMSRMDFTAISSAIKTSTCDIELILYDCQADDSALEILFPILHRVHLHLDKSLLCQILTLITNAPMAISLQWASSLSKALGEELDLSDTPLNYRTCESLQLVLDEKEELSQLNLSYCQITDACLDLLLPHLHKIMILDLTGNDITDKGVLRLHQTLEENSFTKTICLCDNQITEMGLLVEDTRFETQQVDTRRCVQPQNYITKDLRSKSETSTFVKTEDPIKMIEPELAINKGRISYSFQWKTEGLFMCSATGLVFGLKGSGCVEYSVARWDMRFLINTRYEPAGPLFDIKIPTGEIYELHLPHCETHVDAIGNLSVVHIHNEDTREFLSPNKISRTHIAVNVCRLSSYGIVHENDQNNKIINGQVLLFQEPDMSPTQQRLWVFLLPSNVPLSEIKEQQQEYVFIQTSSDCKLQLDAKYTLISKKAKRIQPKEKLFEPLHAGNHHPTFEVFLDKDVTELRIKILLKIKESDTTNFKNAWRRWIVLKKNTDNHAQMRSEEHSNNQVSSNTWISDLGEIMDDLETDDFKKLKHLMKHTTKRDPIPSVRLEKAKDSCKKNVITTSNLSLITEVLSGHVTYDLVVGLDELEGKSTMRPVSKLLHNKFVVVLGDSIQRSVYKDLVLLLRRDAYLSLSQLKSKGEFSFEEDCLVEGGRLAEMNNGTAYKEVRQYRTDHQLIRFYFVTRVFSRYMESILADFEKGMKPDVVIVNSCVWDVSRYSREWATEYRENLNKFFSRLKAKLPAESLVMWNMTMPLGKKIVGGFLVPEIQHMGPTLRFDVIEANYFGATLANEYGFDVLDLHFQFRFSLQHRMKDGVHWNAVAHRQITCLLLEHVAQAWGVELPNLDQFKADHPPSQKNHNWKTATSSAPARYQGQYSNERAFNPPVMPTIQYSNGPAWTQGQMRQFSGFGSQFNSYGAQFYNDCIPPHLTAGYQSFEREPFYRGVNNQAAAPYWQVNNLVMRPRNRRHHNPYTRDRPRAYR</sequence>
<evidence type="ECO:0000256" key="6">
    <source>
        <dbReference type="SAM" id="MobiDB-lite"/>
    </source>
</evidence>
<dbReference type="InterPro" id="IPR025307">
    <property type="entry name" value="FIIND_dom"/>
</dbReference>
<dbReference type="Gene3D" id="3.40.50.1110">
    <property type="entry name" value="SGNH hydrolase"/>
    <property type="match status" value="1"/>
</dbReference>
<evidence type="ECO:0000256" key="1">
    <source>
        <dbReference type="ARBA" id="ARBA00004514"/>
    </source>
</evidence>
<dbReference type="InterPro" id="IPR032675">
    <property type="entry name" value="LRR_dom_sf"/>
</dbReference>
<reference evidence="10" key="1">
    <citation type="submission" date="2023-08" db="EMBL/GenBank/DDBJ databases">
        <title>Chromosome-level Genome Assembly of mud carp (Cirrhinus molitorella).</title>
        <authorList>
            <person name="Liu H."/>
        </authorList>
    </citation>
    <scope>NUCLEOTIDE SEQUENCE</scope>
    <source>
        <strain evidence="10">Prfri</strain>
        <tissue evidence="10">Muscle</tissue>
    </source>
</reference>
<dbReference type="SUPFAM" id="SSF52266">
    <property type="entry name" value="SGNH hydrolase"/>
    <property type="match status" value="1"/>
</dbReference>
<dbReference type="PROSITE" id="PS51830">
    <property type="entry name" value="FIIND"/>
    <property type="match status" value="1"/>
</dbReference>
<dbReference type="Pfam" id="PF13516">
    <property type="entry name" value="LRR_6"/>
    <property type="match status" value="1"/>
</dbReference>
<dbReference type="PANTHER" id="PTHR14469">
    <property type="entry name" value="SARCOMA ANTIGEN NY-SAR-23"/>
    <property type="match status" value="1"/>
</dbReference>
<dbReference type="Gene3D" id="3.40.50.300">
    <property type="entry name" value="P-loop containing nucleotide triphosphate hydrolases"/>
    <property type="match status" value="1"/>
</dbReference>
<evidence type="ECO:0000313" key="10">
    <source>
        <dbReference type="EMBL" id="KAK2913652.1"/>
    </source>
</evidence>
<dbReference type="SMART" id="SM00552">
    <property type="entry name" value="ADEAMc"/>
    <property type="match status" value="1"/>
</dbReference>
<dbReference type="Gene3D" id="1.20.58.1200">
    <property type="entry name" value="RNA silencing suppressor P21, N-terminal domain"/>
    <property type="match status" value="1"/>
</dbReference>
<dbReference type="GO" id="GO:0006396">
    <property type="term" value="P:RNA processing"/>
    <property type="evidence" value="ECO:0007669"/>
    <property type="project" value="InterPro"/>
</dbReference>
<evidence type="ECO:0000256" key="2">
    <source>
        <dbReference type="ARBA" id="ARBA00022490"/>
    </source>
</evidence>
<feature type="region of interest" description="Disordered" evidence="6">
    <location>
        <begin position="79"/>
        <end position="110"/>
    </location>
</feature>
<evidence type="ECO:0000256" key="4">
    <source>
        <dbReference type="ARBA" id="ARBA00022840"/>
    </source>
</evidence>
<evidence type="ECO:0000259" key="7">
    <source>
        <dbReference type="PROSITE" id="PS50141"/>
    </source>
</evidence>
<dbReference type="Pfam" id="PF23679">
    <property type="entry name" value="UPA-FIIND"/>
    <property type="match status" value="1"/>
</dbReference>
<dbReference type="InterPro" id="IPR002466">
    <property type="entry name" value="A_deamin"/>
</dbReference>
<comment type="caution">
    <text evidence="10">The sequence shown here is derived from an EMBL/GenBank/DDBJ whole genome shotgun (WGS) entry which is preliminary data.</text>
</comment>
<keyword evidence="4" id="KW-0067">ATP-binding</keyword>
<feature type="domain" description="FIIND" evidence="9">
    <location>
        <begin position="2093"/>
        <end position="2373"/>
    </location>
</feature>
<dbReference type="GO" id="GO:0005524">
    <property type="term" value="F:ATP binding"/>
    <property type="evidence" value="ECO:0007669"/>
    <property type="project" value="UniProtKB-KW"/>
</dbReference>
<dbReference type="InterPro" id="IPR001611">
    <property type="entry name" value="Leu-rich_rpt"/>
</dbReference>
<evidence type="ECO:0008006" key="12">
    <source>
        <dbReference type="Google" id="ProtNLM"/>
    </source>
</evidence>
<dbReference type="PANTHER" id="PTHR14469:SF0">
    <property type="entry name" value="FAMILY WITH SEQUENCE SIMILARITY 113"/>
    <property type="match status" value="1"/>
</dbReference>
<feature type="domain" description="NACHT" evidence="8">
    <location>
        <begin position="649"/>
        <end position="770"/>
    </location>
</feature>
<keyword evidence="11" id="KW-1185">Reference proteome</keyword>
<name>A0AA88QAB3_9TELE</name>
<evidence type="ECO:0000259" key="8">
    <source>
        <dbReference type="PROSITE" id="PS50837"/>
    </source>
</evidence>
<evidence type="ECO:0000313" key="11">
    <source>
        <dbReference type="Proteomes" id="UP001187343"/>
    </source>
</evidence>
<dbReference type="InterPro" id="IPR007111">
    <property type="entry name" value="NACHT_NTPase"/>
</dbReference>
<dbReference type="PROSITE" id="PS50837">
    <property type="entry name" value="NACHT"/>
    <property type="match status" value="1"/>
</dbReference>
<accession>A0AA88QAB3</accession>
<protein>
    <recommendedName>
        <fullName evidence="12">NACHT domain-containing protein</fullName>
    </recommendedName>
</protein>
<comment type="subcellular location">
    <subcellularLocation>
        <location evidence="1">Cytoplasm</location>
        <location evidence="1">Cytosol</location>
    </subcellularLocation>
</comment>
<dbReference type="Pfam" id="PF05729">
    <property type="entry name" value="NACHT"/>
    <property type="match status" value="1"/>
</dbReference>
<dbReference type="GO" id="GO:0003723">
    <property type="term" value="F:RNA binding"/>
    <property type="evidence" value="ECO:0007669"/>
    <property type="project" value="InterPro"/>
</dbReference>
<comment type="similarity">
    <text evidence="5">Belongs to the PC-esterase family.</text>
</comment>
<dbReference type="Pfam" id="PF13553">
    <property type="entry name" value="FIIND"/>
    <property type="match status" value="1"/>
</dbReference>
<keyword evidence="2" id="KW-0963">Cytoplasm</keyword>
<dbReference type="SUPFAM" id="SSF52047">
    <property type="entry name" value="RNI-like"/>
    <property type="match status" value="2"/>
</dbReference>
<feature type="domain" description="A to I editase" evidence="7">
    <location>
        <begin position="196"/>
        <end position="515"/>
    </location>
</feature>
<dbReference type="EMBL" id="JAUYZG010000002">
    <property type="protein sequence ID" value="KAK2913652.1"/>
    <property type="molecule type" value="Genomic_DNA"/>
</dbReference>
<evidence type="ECO:0000259" key="9">
    <source>
        <dbReference type="PROSITE" id="PS51830"/>
    </source>
</evidence>
<dbReference type="Pfam" id="PF02137">
    <property type="entry name" value="A_deamin"/>
    <property type="match status" value="1"/>
</dbReference>
<dbReference type="InterPro" id="IPR036514">
    <property type="entry name" value="SGNH_hydro_sf"/>
</dbReference>
<dbReference type="PROSITE" id="PS50141">
    <property type="entry name" value="A_DEAMIN_EDITASE"/>
    <property type="match status" value="1"/>
</dbReference>
<keyword evidence="3" id="KW-0547">Nucleotide-binding</keyword>